<dbReference type="OrthoDB" id="9797023at2"/>
<dbReference type="PANTHER" id="PTHR42932:SF1">
    <property type="entry name" value="GENERAL STRESS PROTEIN 20U"/>
    <property type="match status" value="1"/>
</dbReference>
<dbReference type="InterPro" id="IPR009078">
    <property type="entry name" value="Ferritin-like_SF"/>
</dbReference>
<feature type="domain" description="Ferritin/DPS" evidence="3">
    <location>
        <begin position="33"/>
        <end position="168"/>
    </location>
</feature>
<dbReference type="EMBL" id="FOZP01000006">
    <property type="protein sequence ID" value="SFS64826.1"/>
    <property type="molecule type" value="Genomic_DNA"/>
</dbReference>
<protein>
    <submittedName>
        <fullName evidence="4">Starvation-inducible DNA-binding protein</fullName>
    </submittedName>
</protein>
<evidence type="ECO:0000313" key="5">
    <source>
        <dbReference type="Proteomes" id="UP000199312"/>
    </source>
</evidence>
<organism evidence="4 5">
    <name type="scientific">Lutibacter maritimus</name>
    <dbReference type="NCBI Taxonomy" id="593133"/>
    <lineage>
        <taxon>Bacteria</taxon>
        <taxon>Pseudomonadati</taxon>
        <taxon>Bacteroidota</taxon>
        <taxon>Flavobacteriia</taxon>
        <taxon>Flavobacteriales</taxon>
        <taxon>Flavobacteriaceae</taxon>
        <taxon>Lutibacter</taxon>
    </lineage>
</organism>
<dbReference type="AlphaFoldDB" id="A0A1I6RJK8"/>
<evidence type="ECO:0000259" key="3">
    <source>
        <dbReference type="Pfam" id="PF00210"/>
    </source>
</evidence>
<comment type="similarity">
    <text evidence="1 2">Belongs to the Dps family.</text>
</comment>
<accession>A0A1I6RJK8</accession>
<dbReference type="InterPro" id="IPR008331">
    <property type="entry name" value="Ferritin_DPS_dom"/>
</dbReference>
<dbReference type="RefSeq" id="WP_090227460.1">
    <property type="nucleotide sequence ID" value="NZ_FOZP01000006.1"/>
</dbReference>
<dbReference type="PRINTS" id="PR01346">
    <property type="entry name" value="HELNAPAPROT"/>
</dbReference>
<keyword evidence="5" id="KW-1185">Reference proteome</keyword>
<dbReference type="SUPFAM" id="SSF47240">
    <property type="entry name" value="Ferritin-like"/>
    <property type="match status" value="1"/>
</dbReference>
<dbReference type="InterPro" id="IPR023188">
    <property type="entry name" value="DPS_DNA-bd_CS"/>
</dbReference>
<sequence>MKSIAKNINTSTKNTFRKLGFTYLETAEIVVSLNELIANYFVHYHKLRNFHWNVDGQDFFELHKEFEDEYNTVKENIDVLAERIRVFGIKPSLTMKEILDVSEIKEAKAYKMTAIEMVNQVLKDYDILHNKMLNVINAAIDTGDNVTEQIITDFMRDLEKRNWMFTAWCK</sequence>
<name>A0A1I6RJK8_9FLAO</name>
<dbReference type="GO" id="GO:0003677">
    <property type="term" value="F:DNA binding"/>
    <property type="evidence" value="ECO:0007669"/>
    <property type="project" value="UniProtKB-KW"/>
</dbReference>
<dbReference type="Gene3D" id="1.20.1260.10">
    <property type="match status" value="1"/>
</dbReference>
<keyword evidence="4" id="KW-0238">DNA-binding</keyword>
<gene>
    <name evidence="4" type="ORF">SAMN04488006_2535</name>
</gene>
<reference evidence="5" key="1">
    <citation type="submission" date="2016-10" db="EMBL/GenBank/DDBJ databases">
        <authorList>
            <person name="Varghese N."/>
            <person name="Submissions S."/>
        </authorList>
    </citation>
    <scope>NUCLEOTIDE SEQUENCE [LARGE SCALE GENOMIC DNA]</scope>
    <source>
        <strain evidence="5">DSM 24450</strain>
    </source>
</reference>
<dbReference type="STRING" id="593133.SAMN04488006_2535"/>
<dbReference type="InterPro" id="IPR002177">
    <property type="entry name" value="DPS_DNA-bd"/>
</dbReference>
<dbReference type="InterPro" id="IPR012347">
    <property type="entry name" value="Ferritin-like"/>
</dbReference>
<dbReference type="Pfam" id="PF00210">
    <property type="entry name" value="Ferritin"/>
    <property type="match status" value="1"/>
</dbReference>
<dbReference type="GO" id="GO:0016722">
    <property type="term" value="F:oxidoreductase activity, acting on metal ions"/>
    <property type="evidence" value="ECO:0007669"/>
    <property type="project" value="InterPro"/>
</dbReference>
<dbReference type="Proteomes" id="UP000199312">
    <property type="component" value="Unassembled WGS sequence"/>
</dbReference>
<dbReference type="CDD" id="cd01043">
    <property type="entry name" value="DPS"/>
    <property type="match status" value="1"/>
</dbReference>
<proteinExistence type="inferred from homology"/>
<dbReference type="PROSITE" id="PS00819">
    <property type="entry name" value="DPS_2"/>
    <property type="match status" value="1"/>
</dbReference>
<evidence type="ECO:0000313" key="4">
    <source>
        <dbReference type="EMBL" id="SFS64826.1"/>
    </source>
</evidence>
<evidence type="ECO:0000256" key="2">
    <source>
        <dbReference type="RuleBase" id="RU003875"/>
    </source>
</evidence>
<dbReference type="PANTHER" id="PTHR42932">
    <property type="entry name" value="GENERAL STRESS PROTEIN 20U"/>
    <property type="match status" value="1"/>
</dbReference>
<dbReference type="PROSITE" id="PS00818">
    <property type="entry name" value="DPS_1"/>
    <property type="match status" value="1"/>
</dbReference>
<dbReference type="PIRSF" id="PIRSF005900">
    <property type="entry name" value="Dps"/>
    <property type="match status" value="1"/>
</dbReference>
<evidence type="ECO:0000256" key="1">
    <source>
        <dbReference type="ARBA" id="ARBA00009497"/>
    </source>
</evidence>
<dbReference type="GO" id="GO:0008199">
    <property type="term" value="F:ferric iron binding"/>
    <property type="evidence" value="ECO:0007669"/>
    <property type="project" value="InterPro"/>
</dbReference>